<accession>A0A0P1G3Z3</accession>
<dbReference type="Proteomes" id="UP000054935">
    <property type="component" value="Unassembled WGS sequence"/>
</dbReference>
<dbReference type="InterPro" id="IPR037053">
    <property type="entry name" value="Phage_tail_collar_dom_sf"/>
</dbReference>
<evidence type="ECO:0000259" key="2">
    <source>
        <dbReference type="Pfam" id="PF07484"/>
    </source>
</evidence>
<dbReference type="OrthoDB" id="9810174at2"/>
<protein>
    <submittedName>
        <fullName evidence="3">Phage Tail Collar Domain protein</fullName>
    </submittedName>
</protein>
<evidence type="ECO:0000313" key="3">
    <source>
        <dbReference type="EMBL" id="CUH76538.1"/>
    </source>
</evidence>
<keyword evidence="1" id="KW-0732">Signal</keyword>
<dbReference type="Gene3D" id="3.90.1340.10">
    <property type="entry name" value="Phage tail collar domain"/>
    <property type="match status" value="1"/>
</dbReference>
<dbReference type="RefSeq" id="WP_058246533.1">
    <property type="nucleotide sequence ID" value="NZ_CYSE01000002.1"/>
</dbReference>
<gene>
    <name evidence="3" type="ORF">TRN7648_00987</name>
</gene>
<dbReference type="SUPFAM" id="SSF88874">
    <property type="entry name" value="Receptor-binding domain of short tail fibre protein gp12"/>
    <property type="match status" value="1"/>
</dbReference>
<feature type="chain" id="PRO_5006063050" evidence="1">
    <location>
        <begin position="29"/>
        <end position="199"/>
    </location>
</feature>
<dbReference type="EMBL" id="CYSE01000002">
    <property type="protein sequence ID" value="CUH76538.1"/>
    <property type="molecule type" value="Genomic_DNA"/>
</dbReference>
<feature type="domain" description="Phage tail collar" evidence="2">
    <location>
        <begin position="36"/>
        <end position="91"/>
    </location>
</feature>
<organism evidence="3 4">
    <name type="scientific">Tropicibacter naphthalenivorans</name>
    <dbReference type="NCBI Taxonomy" id="441103"/>
    <lineage>
        <taxon>Bacteria</taxon>
        <taxon>Pseudomonadati</taxon>
        <taxon>Pseudomonadota</taxon>
        <taxon>Alphaproteobacteria</taxon>
        <taxon>Rhodobacterales</taxon>
        <taxon>Roseobacteraceae</taxon>
        <taxon>Tropicibacter</taxon>
    </lineage>
</organism>
<dbReference type="AlphaFoldDB" id="A0A0P1G3Z3"/>
<reference evidence="3 4" key="1">
    <citation type="submission" date="2015-09" db="EMBL/GenBank/DDBJ databases">
        <authorList>
            <consortium name="Swine Surveillance"/>
        </authorList>
    </citation>
    <scope>NUCLEOTIDE SEQUENCE [LARGE SCALE GENOMIC DNA]</scope>
    <source>
        <strain evidence="3 4">CECT 7648</strain>
    </source>
</reference>
<feature type="signal peptide" evidence="1">
    <location>
        <begin position="1"/>
        <end position="28"/>
    </location>
</feature>
<name>A0A0P1G3Z3_9RHOB</name>
<evidence type="ECO:0000256" key="1">
    <source>
        <dbReference type="SAM" id="SignalP"/>
    </source>
</evidence>
<proteinExistence type="predicted"/>
<evidence type="ECO:0000313" key="4">
    <source>
        <dbReference type="Proteomes" id="UP000054935"/>
    </source>
</evidence>
<dbReference type="InterPro" id="IPR011083">
    <property type="entry name" value="Phage_tail_collar_dom"/>
</dbReference>
<dbReference type="Pfam" id="PF07484">
    <property type="entry name" value="Collar"/>
    <property type="match status" value="1"/>
</dbReference>
<keyword evidence="4" id="KW-1185">Reference proteome</keyword>
<sequence>MTLFAKTRSVIVAAAVAATSLIAAPQQAAAQDYYIGQMINVGFNFCPRNTLQANGQLLAIADNMALFSLLATNFGGDGRTTFGLPDMRGRVSIHNGTGPGLPNYRLGQKAGVESNTLTVAQMPAHTHTVNSVNEQGDRQRPSTDFLAKFPGIYHDGPANTTMDPGMIGSTGDGQPITNMQPYLVTNWCIVTQGIYPSRP</sequence>
<dbReference type="STRING" id="441103.TRN7648_00987"/>